<protein>
    <submittedName>
        <fullName evidence="2">Uncharacterized protein</fullName>
    </submittedName>
</protein>
<comment type="caution">
    <text evidence="2">The sequence shown here is derived from an EMBL/GenBank/DDBJ whole genome shotgun (WGS) entry which is preliminary data.</text>
</comment>
<evidence type="ECO:0000256" key="1">
    <source>
        <dbReference type="SAM" id="SignalP"/>
    </source>
</evidence>
<feature type="chain" id="PRO_5038593266" evidence="1">
    <location>
        <begin position="23"/>
        <end position="72"/>
    </location>
</feature>
<reference evidence="2" key="2">
    <citation type="submission" date="2020-11" db="EMBL/GenBank/DDBJ databases">
        <authorList>
            <person name="McCartney M.A."/>
            <person name="Auch B."/>
            <person name="Kono T."/>
            <person name="Mallez S."/>
            <person name="Becker A."/>
            <person name="Gohl D.M."/>
            <person name="Silverstein K.A.T."/>
            <person name="Koren S."/>
            <person name="Bechman K.B."/>
            <person name="Herman A."/>
            <person name="Abrahante J.E."/>
            <person name="Garbe J."/>
        </authorList>
    </citation>
    <scope>NUCLEOTIDE SEQUENCE</scope>
    <source>
        <strain evidence="2">Duluth1</strain>
        <tissue evidence="2">Whole animal</tissue>
    </source>
</reference>
<proteinExistence type="predicted"/>
<organism evidence="2 3">
    <name type="scientific">Dreissena polymorpha</name>
    <name type="common">Zebra mussel</name>
    <name type="synonym">Mytilus polymorpha</name>
    <dbReference type="NCBI Taxonomy" id="45954"/>
    <lineage>
        <taxon>Eukaryota</taxon>
        <taxon>Metazoa</taxon>
        <taxon>Spiralia</taxon>
        <taxon>Lophotrochozoa</taxon>
        <taxon>Mollusca</taxon>
        <taxon>Bivalvia</taxon>
        <taxon>Autobranchia</taxon>
        <taxon>Heteroconchia</taxon>
        <taxon>Euheterodonta</taxon>
        <taxon>Imparidentia</taxon>
        <taxon>Neoheterodontei</taxon>
        <taxon>Myida</taxon>
        <taxon>Dreissenoidea</taxon>
        <taxon>Dreissenidae</taxon>
        <taxon>Dreissena</taxon>
    </lineage>
</organism>
<evidence type="ECO:0000313" key="2">
    <source>
        <dbReference type="EMBL" id="KAH3802665.1"/>
    </source>
</evidence>
<sequence length="72" mass="7684">MDKRVILFAVFPIASVFIECWAQFAEKGEKCGGWAGTQCNDGLRCVYSGSSTAGRCKSGGFVGIFAPSQDIL</sequence>
<keyword evidence="1" id="KW-0732">Signal</keyword>
<dbReference type="EMBL" id="JAIWYP010000007">
    <property type="protein sequence ID" value="KAH3802665.1"/>
    <property type="molecule type" value="Genomic_DNA"/>
</dbReference>
<dbReference type="Proteomes" id="UP000828390">
    <property type="component" value="Unassembled WGS sequence"/>
</dbReference>
<keyword evidence="3" id="KW-1185">Reference proteome</keyword>
<name>A0A9D4FU79_DREPO</name>
<gene>
    <name evidence="2" type="ORF">DPMN_156343</name>
</gene>
<reference evidence="2" key="1">
    <citation type="journal article" date="2019" name="bioRxiv">
        <title>The Genome of the Zebra Mussel, Dreissena polymorpha: A Resource for Invasive Species Research.</title>
        <authorList>
            <person name="McCartney M.A."/>
            <person name="Auch B."/>
            <person name="Kono T."/>
            <person name="Mallez S."/>
            <person name="Zhang Y."/>
            <person name="Obille A."/>
            <person name="Becker A."/>
            <person name="Abrahante J.E."/>
            <person name="Garbe J."/>
            <person name="Badalamenti J.P."/>
            <person name="Herman A."/>
            <person name="Mangelson H."/>
            <person name="Liachko I."/>
            <person name="Sullivan S."/>
            <person name="Sone E.D."/>
            <person name="Koren S."/>
            <person name="Silverstein K.A.T."/>
            <person name="Beckman K.B."/>
            <person name="Gohl D.M."/>
        </authorList>
    </citation>
    <scope>NUCLEOTIDE SEQUENCE</scope>
    <source>
        <strain evidence="2">Duluth1</strain>
        <tissue evidence="2">Whole animal</tissue>
    </source>
</reference>
<dbReference type="AlphaFoldDB" id="A0A9D4FU79"/>
<evidence type="ECO:0000313" key="3">
    <source>
        <dbReference type="Proteomes" id="UP000828390"/>
    </source>
</evidence>
<accession>A0A9D4FU79</accession>
<feature type="signal peptide" evidence="1">
    <location>
        <begin position="1"/>
        <end position="22"/>
    </location>
</feature>